<dbReference type="GO" id="GO:0016491">
    <property type="term" value="F:oxidoreductase activity"/>
    <property type="evidence" value="ECO:0007669"/>
    <property type="project" value="UniProtKB-KW"/>
</dbReference>
<dbReference type="InterPro" id="IPR025337">
    <property type="entry name" value="Questin_oxidase-like"/>
</dbReference>
<evidence type="ECO:0000313" key="3">
    <source>
        <dbReference type="Proteomes" id="UP000301751"/>
    </source>
</evidence>
<evidence type="ECO:0000256" key="1">
    <source>
        <dbReference type="ARBA" id="ARBA00023002"/>
    </source>
</evidence>
<dbReference type="PANTHER" id="PTHR35870">
    <property type="entry name" value="PROTEIN, PUTATIVE (AFU_ORTHOLOGUE AFUA_5G03330)-RELATED"/>
    <property type="match status" value="1"/>
</dbReference>
<dbReference type="PANTHER" id="PTHR35870:SF1">
    <property type="entry name" value="PROTEIN, PUTATIVE (AFU_ORTHOLOGUE AFUA_5G03330)-RELATED"/>
    <property type="match status" value="1"/>
</dbReference>
<dbReference type="Proteomes" id="UP000301751">
    <property type="component" value="Unassembled WGS sequence"/>
</dbReference>
<dbReference type="OrthoDB" id="6457937at2"/>
<protein>
    <recommendedName>
        <fullName evidence="4">DUF4243 domain-containing protein</fullName>
    </recommendedName>
</protein>
<dbReference type="EMBL" id="BJCL01000015">
    <property type="protein sequence ID" value="GCL65254.1"/>
    <property type="molecule type" value="Genomic_DNA"/>
</dbReference>
<organism evidence="2 3">
    <name type="scientific">Pseudaquabacterium pictum</name>
    <dbReference type="NCBI Taxonomy" id="2315236"/>
    <lineage>
        <taxon>Bacteria</taxon>
        <taxon>Pseudomonadati</taxon>
        <taxon>Pseudomonadota</taxon>
        <taxon>Betaproteobacteria</taxon>
        <taxon>Burkholderiales</taxon>
        <taxon>Sphaerotilaceae</taxon>
        <taxon>Pseudaquabacterium</taxon>
    </lineage>
</organism>
<keyword evidence="3" id="KW-1185">Reference proteome</keyword>
<evidence type="ECO:0000313" key="2">
    <source>
        <dbReference type="EMBL" id="GCL65254.1"/>
    </source>
</evidence>
<proteinExistence type="predicted"/>
<accession>A0A480AUM7</accession>
<evidence type="ECO:0008006" key="4">
    <source>
        <dbReference type="Google" id="ProtNLM"/>
    </source>
</evidence>
<sequence length="317" mass="33073">MSLAQLLDAGAGFAPEFGDGLSNHLPMALVALKRLGAGDARLQAFADGYATRLQPAPPSRPWPAGDPWTSRLGDPAAWPAYRSLFAEWLANEGSAAVLEQVLPMLMPGCGAAAFHGLIRTAYALQAGHAGELADGLACWAARHLPLGPLPARAGRQADPLPLLRRLPALPSDHPLIFQRMQAAAASPALQAVVAGLAVDAGTLQRLARLGAQAHAGSGNFTALHLVTSAHAMRVLLPFADDPLPALRWYWQAWVAAVAAAGLQALPPVPLQPWRAIVAAALASDDDHLIKLVDSCRAEEAAHGGTDWQLAASRALAG</sequence>
<name>A0A480AUM7_9BURK</name>
<gene>
    <name evidence="2" type="ORF">AQPW35_43350</name>
</gene>
<dbReference type="Pfam" id="PF14027">
    <property type="entry name" value="Questin_oxidase"/>
    <property type="match status" value="1"/>
</dbReference>
<reference evidence="3" key="1">
    <citation type="submission" date="2019-03" db="EMBL/GenBank/DDBJ databases">
        <title>Aquabacterium pictum sp.nov., the first bacteriochlorophyll a-containing freshwater bacterium in the genus Aquabacterium of the class Betaproteobacteria.</title>
        <authorList>
            <person name="Hirose S."/>
            <person name="Tank M."/>
            <person name="Hara E."/>
            <person name="Tamaki H."/>
            <person name="Takaichi S."/>
            <person name="Haruta S."/>
            <person name="Hanada S."/>
        </authorList>
    </citation>
    <scope>NUCLEOTIDE SEQUENCE [LARGE SCALE GENOMIC DNA]</scope>
    <source>
        <strain evidence="3">W35</strain>
    </source>
</reference>
<dbReference type="AlphaFoldDB" id="A0A480AUM7"/>
<comment type="caution">
    <text evidence="2">The sequence shown here is derived from an EMBL/GenBank/DDBJ whole genome shotgun (WGS) entry which is preliminary data.</text>
</comment>
<keyword evidence="1" id="KW-0560">Oxidoreductase</keyword>
<dbReference type="RefSeq" id="WP_137734971.1">
    <property type="nucleotide sequence ID" value="NZ_BJCL01000015.1"/>
</dbReference>